<accession>A0A923J3E1</accession>
<reference evidence="1 2" key="1">
    <citation type="submission" date="2020-04" db="EMBL/GenBank/DDBJ databases">
        <title>Genomic insights into acetone-butanol-ethanol (ABE) fermentation by sequencing solventogenic clostridia strains.</title>
        <authorList>
            <person name="Brown S."/>
        </authorList>
    </citation>
    <scope>NUCLEOTIDE SEQUENCE [LARGE SCALE GENOMIC DNA]</scope>
    <source>
        <strain evidence="1 2">DJ011</strain>
    </source>
</reference>
<dbReference type="PANTHER" id="PTHR39179">
    <property type="entry name" value="SPORE COAT PROTEIN I"/>
    <property type="match status" value="1"/>
</dbReference>
<keyword evidence="2" id="KW-1185">Reference proteome</keyword>
<dbReference type="Gene3D" id="3.90.1200.10">
    <property type="match status" value="1"/>
</dbReference>
<comment type="caution">
    <text evidence="1">The sequence shown here is derived from an EMBL/GenBank/DDBJ whole genome shotgun (WGS) entry which is preliminary data.</text>
</comment>
<dbReference type="GO" id="GO:0042601">
    <property type="term" value="C:endospore-forming forespore"/>
    <property type="evidence" value="ECO:0007669"/>
    <property type="project" value="TreeGrafter"/>
</dbReference>
<dbReference type="Proteomes" id="UP000563151">
    <property type="component" value="Unassembled WGS sequence"/>
</dbReference>
<organism evidence="1 2">
    <name type="scientific">Clostridium tetanomorphum</name>
    <dbReference type="NCBI Taxonomy" id="1553"/>
    <lineage>
        <taxon>Bacteria</taxon>
        <taxon>Bacillati</taxon>
        <taxon>Bacillota</taxon>
        <taxon>Clostridia</taxon>
        <taxon>Eubacteriales</taxon>
        <taxon>Clostridiaceae</taxon>
        <taxon>Clostridium</taxon>
    </lineage>
</organism>
<sequence length="250" mass="29811">MTKPETFEQYLQLKDIEIVENIDVNIDKDDLDEKLILKHLETMSEFHKKTMGSTEFLKNRLDSSIGRIVEQYKVNLKKVNRDLNRLKNEGVNNSFENILFQKGEEFIQRGEKAVDNIYKNGYYDLIKRSMKNREICLGAVDFNNLTKEDKLKVKYIKKCSHNMVEVDCFNFLYKYKKRGLNLDFNELSLMFCNFEDLDIRSHKFIISLLCFPYEFTRQCNKYRVRKKDLTDEEYALKLQKAIVQDSLCLI</sequence>
<dbReference type="RefSeq" id="WP_035145134.1">
    <property type="nucleotide sequence ID" value="NZ_JAAZWO010000054.1"/>
</dbReference>
<dbReference type="PANTHER" id="PTHR39179:SF1">
    <property type="entry name" value="SPORE COAT PROTEIN I"/>
    <property type="match status" value="1"/>
</dbReference>
<evidence type="ECO:0000313" key="1">
    <source>
        <dbReference type="EMBL" id="MBC2400163.1"/>
    </source>
</evidence>
<gene>
    <name evidence="1" type="ORF">HGG79_20795</name>
</gene>
<keyword evidence="1" id="KW-0946">Virion</keyword>
<protein>
    <submittedName>
        <fullName evidence="1">Spore coat protein</fullName>
    </submittedName>
</protein>
<evidence type="ECO:0000313" key="2">
    <source>
        <dbReference type="Proteomes" id="UP000563151"/>
    </source>
</evidence>
<dbReference type="AlphaFoldDB" id="A0A923J3E1"/>
<keyword evidence="1" id="KW-0167">Capsid protein</keyword>
<proteinExistence type="predicted"/>
<dbReference type="InterPro" id="IPR047175">
    <property type="entry name" value="CotS-like"/>
</dbReference>
<dbReference type="EMBL" id="JAAZWO010000054">
    <property type="protein sequence ID" value="MBC2400163.1"/>
    <property type="molecule type" value="Genomic_DNA"/>
</dbReference>
<name>A0A923J3E1_CLOTT</name>